<feature type="compositionally biased region" description="Polar residues" evidence="2">
    <location>
        <begin position="53"/>
        <end position="62"/>
    </location>
</feature>
<dbReference type="RefSeq" id="XP_040725588.1">
    <property type="nucleotide sequence ID" value="XM_040871143.1"/>
</dbReference>
<comment type="caution">
    <text evidence="3">The sequence shown here is derived from an EMBL/GenBank/DDBJ whole genome shotgun (WGS) entry which is preliminary data.</text>
</comment>
<accession>A0A1Y2FHD3</accession>
<dbReference type="GeneID" id="63787742"/>
<gene>
    <name evidence="3" type="ORF">BCR37DRAFT_392369</name>
</gene>
<dbReference type="Proteomes" id="UP000193685">
    <property type="component" value="Unassembled WGS sequence"/>
</dbReference>
<name>A0A1Y2FHD3_PROLT</name>
<reference evidence="3 4" key="1">
    <citation type="submission" date="2016-07" db="EMBL/GenBank/DDBJ databases">
        <title>Pervasive Adenine N6-methylation of Active Genes in Fungi.</title>
        <authorList>
            <consortium name="DOE Joint Genome Institute"/>
            <person name="Mondo S.J."/>
            <person name="Dannebaum R.O."/>
            <person name="Kuo R.C."/>
            <person name="Labutti K."/>
            <person name="Haridas S."/>
            <person name="Kuo A."/>
            <person name="Salamov A."/>
            <person name="Ahrendt S.R."/>
            <person name="Lipzen A."/>
            <person name="Sullivan W."/>
            <person name="Andreopoulos W.B."/>
            <person name="Clum A."/>
            <person name="Lindquist E."/>
            <person name="Daum C."/>
            <person name="Ramamoorthy G.K."/>
            <person name="Gryganskyi A."/>
            <person name="Culley D."/>
            <person name="Magnuson J.K."/>
            <person name="James T.Y."/>
            <person name="O'Malley M.A."/>
            <person name="Stajich J.E."/>
            <person name="Spatafora J.W."/>
            <person name="Visel A."/>
            <person name="Grigoriev I.V."/>
        </authorList>
    </citation>
    <scope>NUCLEOTIDE SEQUENCE [LARGE SCALE GENOMIC DNA]</scope>
    <source>
        <strain evidence="3 4">12-1054</strain>
    </source>
</reference>
<keyword evidence="4" id="KW-1185">Reference proteome</keyword>
<feature type="compositionally biased region" description="Basic and acidic residues" evidence="2">
    <location>
        <begin position="64"/>
        <end position="86"/>
    </location>
</feature>
<organism evidence="3 4">
    <name type="scientific">Protomyces lactucae-debilis</name>
    <dbReference type="NCBI Taxonomy" id="2754530"/>
    <lineage>
        <taxon>Eukaryota</taxon>
        <taxon>Fungi</taxon>
        <taxon>Dikarya</taxon>
        <taxon>Ascomycota</taxon>
        <taxon>Taphrinomycotina</taxon>
        <taxon>Taphrinomycetes</taxon>
        <taxon>Taphrinales</taxon>
        <taxon>Protomycetaceae</taxon>
        <taxon>Protomyces</taxon>
    </lineage>
</organism>
<sequence length="215" mass="22825">MQAAQAPPMPALQVLPHFGARAMATKRKAAAIVETEQAALLPKRRGRPKKASVTIQKRSASSDAKPRQEAKQDKPVEQAKAKVSDAIEKKKTQAVEVREAAKEKMTETKQEAKQVAQEVTKEANQVADKAQGGAKQFADAAVDALGKGPAQVKQVLESVQDAAGSKSKTGGNAKHEDYTSGEIPQNQKTGLLVAFGAVAAWFAFGGKLQKSKKGE</sequence>
<keyword evidence="1" id="KW-0175">Coiled coil</keyword>
<feature type="coiled-coil region" evidence="1">
    <location>
        <begin position="91"/>
        <end position="129"/>
    </location>
</feature>
<feature type="region of interest" description="Disordered" evidence="2">
    <location>
        <begin position="37"/>
        <end position="86"/>
    </location>
</feature>
<dbReference type="AlphaFoldDB" id="A0A1Y2FHD3"/>
<feature type="region of interest" description="Disordered" evidence="2">
    <location>
        <begin position="161"/>
        <end position="183"/>
    </location>
</feature>
<protein>
    <submittedName>
        <fullName evidence="3">Uncharacterized protein</fullName>
    </submittedName>
</protein>
<dbReference type="EMBL" id="MCFI01000008">
    <property type="protein sequence ID" value="ORY83007.1"/>
    <property type="molecule type" value="Genomic_DNA"/>
</dbReference>
<evidence type="ECO:0000313" key="4">
    <source>
        <dbReference type="Proteomes" id="UP000193685"/>
    </source>
</evidence>
<evidence type="ECO:0000256" key="2">
    <source>
        <dbReference type="SAM" id="MobiDB-lite"/>
    </source>
</evidence>
<evidence type="ECO:0000313" key="3">
    <source>
        <dbReference type="EMBL" id="ORY83007.1"/>
    </source>
</evidence>
<proteinExistence type="predicted"/>
<evidence type="ECO:0000256" key="1">
    <source>
        <dbReference type="SAM" id="Coils"/>
    </source>
</evidence>